<accession>A0A6A4VQG2</accession>
<dbReference type="OrthoDB" id="419138at2759"/>
<dbReference type="GO" id="GO:0060271">
    <property type="term" value="P:cilium assembly"/>
    <property type="evidence" value="ECO:0007669"/>
    <property type="project" value="InterPro"/>
</dbReference>
<dbReference type="SUPFAM" id="SSF57184">
    <property type="entry name" value="Growth factor receptor domain"/>
    <property type="match status" value="1"/>
</dbReference>
<evidence type="ECO:0000313" key="4">
    <source>
        <dbReference type="Proteomes" id="UP000440578"/>
    </source>
</evidence>
<feature type="transmembrane region" description="Helical" evidence="2">
    <location>
        <begin position="427"/>
        <end position="444"/>
    </location>
</feature>
<dbReference type="GO" id="GO:0036038">
    <property type="term" value="C:MKS complex"/>
    <property type="evidence" value="ECO:0007669"/>
    <property type="project" value="InterPro"/>
</dbReference>
<sequence length="908" mass="102057">MHVTSKDGLDCIRCESPLAYDATTKTCTPCPNGTVQVELTPNGTRRTRGCLRCGAEAEPAADGSAQCHRCDRSLLAASGSCRCPDSHLLLSGVCLSSSQLNQVPAEASMYTIDFEDGTTIDSAFFRRHSRAAAFLCRFRHNISACHLLANLCAITMYSERSAAAPCGQLRQLASGRQRPPAPHLPWLFYEEDEAPTVLSRSRISQEYTVQRDRQVGTQEYTVQRDRQSSYLNLTVARFSADGRLLGRTPLDSVRSSVCPQLSAALRSATRFGSRFEHTCTLTGRDLLEAGPPEFFELYLQYQADEAEWLYAIPVRVLNYRRNGRYVNQAEDRHRWQLVHRFFLVDAVSSVPSAGTGEQPGPQLVQYVRDLHLQVEMRSEAGRPGRIAPPLLTLGYDLVPAERAAAGGLPVRVRVSYSVDMSDAREQIEVAVGVMSAFAVVWAIFRTWAWSSRNGKTEVDVPTLIHLLVCCCGSLANVFLLVMFCTCFYWFIFFKRQEVAYSLLPTPEQERFVRDIVISAFVLKTADVIWLLWRQVTVSLFLLDWERPKARSSLPHPHLPAGADGSGTVSIWRTYFIANEWNELQTQRRINQTWQLMMVLFALEIIGFIDLGSAEPDSGMSRQPGQPAAPQSFVCRFSVIVLTYGTVTALQWMFNGLLYERFVENKMQQFVDLCSISNISLFILYERNYGYYIHGRSVHGHADADLSGLYEQLQREQEDLCSRRGLVPGADQQTFQLMLPNTFRLHYDDLLAPMQRKSGGHPAQRPSGGAGDSSSGPPAEQHPSIQAYNTINRFLAAFIEHAIKELDYTVKDKKFIESMMDIEFADPDEKGVFYNDGRLTFERALLYGHGWALAVFDVLLFCFVDLLSGSTLLAGMVVFVTGKMVDAARYYLGRRNLAKKTLVDERFLI</sequence>
<dbReference type="AlphaFoldDB" id="A0A6A4VQG2"/>
<keyword evidence="4" id="KW-1185">Reference proteome</keyword>
<dbReference type="EMBL" id="VIIS01001591">
    <property type="protein sequence ID" value="KAF0295893.1"/>
    <property type="molecule type" value="Genomic_DNA"/>
</dbReference>
<comment type="caution">
    <text evidence="3">The sequence shown here is derived from an EMBL/GenBank/DDBJ whole genome shotgun (WGS) entry which is preliminary data.</text>
</comment>
<dbReference type="InterPro" id="IPR009030">
    <property type="entry name" value="Growth_fac_rcpt_cys_sf"/>
</dbReference>
<dbReference type="Pfam" id="PF09773">
    <property type="entry name" value="Meckelin"/>
    <property type="match status" value="1"/>
</dbReference>
<reference evidence="3 4" key="1">
    <citation type="submission" date="2019-07" db="EMBL/GenBank/DDBJ databases">
        <title>Draft genome assembly of a fouling barnacle, Amphibalanus amphitrite (Darwin, 1854): The first reference genome for Thecostraca.</title>
        <authorList>
            <person name="Kim W."/>
        </authorList>
    </citation>
    <scope>NUCLEOTIDE SEQUENCE [LARGE SCALE GENOMIC DNA]</scope>
    <source>
        <strain evidence="3">SNU_AA5</strain>
        <tissue evidence="3">Soma without cirri and trophi</tissue>
    </source>
</reference>
<feature type="transmembrane region" description="Helical" evidence="2">
    <location>
        <begin position="464"/>
        <end position="490"/>
    </location>
</feature>
<dbReference type="PANTHER" id="PTHR21274:SF0">
    <property type="entry name" value="MECKELIN"/>
    <property type="match status" value="1"/>
</dbReference>
<dbReference type="InterPro" id="IPR019170">
    <property type="entry name" value="Meckelin"/>
</dbReference>
<feature type="region of interest" description="Disordered" evidence="1">
    <location>
        <begin position="755"/>
        <end position="781"/>
    </location>
</feature>
<keyword evidence="2" id="KW-0812">Transmembrane</keyword>
<keyword evidence="2" id="KW-1133">Transmembrane helix</keyword>
<dbReference type="PANTHER" id="PTHR21274">
    <property type="entry name" value="MECKELIN"/>
    <property type="match status" value="1"/>
</dbReference>
<evidence type="ECO:0000313" key="3">
    <source>
        <dbReference type="EMBL" id="KAF0295893.1"/>
    </source>
</evidence>
<feature type="transmembrane region" description="Helical" evidence="2">
    <location>
        <begin position="871"/>
        <end position="891"/>
    </location>
</feature>
<gene>
    <name evidence="3" type="primary">TMEM67</name>
    <name evidence="3" type="ORF">FJT64_006609</name>
</gene>
<evidence type="ECO:0000256" key="2">
    <source>
        <dbReference type="SAM" id="Phobius"/>
    </source>
</evidence>
<feature type="transmembrane region" description="Helical" evidence="2">
    <location>
        <begin position="593"/>
        <end position="611"/>
    </location>
</feature>
<organism evidence="3 4">
    <name type="scientific">Amphibalanus amphitrite</name>
    <name type="common">Striped barnacle</name>
    <name type="synonym">Balanus amphitrite</name>
    <dbReference type="NCBI Taxonomy" id="1232801"/>
    <lineage>
        <taxon>Eukaryota</taxon>
        <taxon>Metazoa</taxon>
        <taxon>Ecdysozoa</taxon>
        <taxon>Arthropoda</taxon>
        <taxon>Crustacea</taxon>
        <taxon>Multicrustacea</taxon>
        <taxon>Cirripedia</taxon>
        <taxon>Thoracica</taxon>
        <taxon>Thoracicalcarea</taxon>
        <taxon>Balanomorpha</taxon>
        <taxon>Balanoidea</taxon>
        <taxon>Balanidae</taxon>
        <taxon>Amphibalaninae</taxon>
        <taxon>Amphibalanus</taxon>
    </lineage>
</organism>
<name>A0A6A4VQG2_AMPAM</name>
<feature type="transmembrane region" description="Helical" evidence="2">
    <location>
        <begin position="843"/>
        <end position="865"/>
    </location>
</feature>
<evidence type="ECO:0000256" key="1">
    <source>
        <dbReference type="SAM" id="MobiDB-lite"/>
    </source>
</evidence>
<feature type="transmembrane region" description="Helical" evidence="2">
    <location>
        <begin position="632"/>
        <end position="653"/>
    </location>
</feature>
<keyword evidence="2" id="KW-0472">Membrane</keyword>
<dbReference type="Proteomes" id="UP000440578">
    <property type="component" value="Unassembled WGS sequence"/>
</dbReference>
<protein>
    <submittedName>
        <fullName evidence="3">Meckelin</fullName>
    </submittedName>
</protein>
<proteinExistence type="predicted"/>